<gene>
    <name evidence="1" type="ORF">BACINT_04668</name>
</gene>
<protein>
    <submittedName>
        <fullName evidence="1">Uncharacterized protein</fullName>
    </submittedName>
</protein>
<dbReference type="Proteomes" id="UP000004596">
    <property type="component" value="Unassembled WGS sequence"/>
</dbReference>
<evidence type="ECO:0000313" key="1">
    <source>
        <dbReference type="EMBL" id="EDV05520.1"/>
    </source>
</evidence>
<reference evidence="1 2" key="2">
    <citation type="submission" date="2008-04" db="EMBL/GenBank/DDBJ databases">
        <authorList>
            <person name="Fulton L."/>
            <person name="Clifton S."/>
            <person name="Fulton B."/>
            <person name="Xu J."/>
            <person name="Minx P."/>
            <person name="Pepin K.H."/>
            <person name="Johnson M."/>
            <person name="Thiruvilangam P."/>
            <person name="Bhonagiri V."/>
            <person name="Nash W.E."/>
            <person name="Mardis E.R."/>
            <person name="Wilson R.K."/>
        </authorList>
    </citation>
    <scope>NUCLEOTIDE SEQUENCE [LARGE SCALE GENOMIC DNA]</scope>
    <source>
        <strain evidence="1 2">DSM 17393</strain>
    </source>
</reference>
<organism evidence="1 2">
    <name type="scientific">Bacteroides intestinalis DSM 17393</name>
    <dbReference type="NCBI Taxonomy" id="471870"/>
    <lineage>
        <taxon>Bacteria</taxon>
        <taxon>Pseudomonadati</taxon>
        <taxon>Bacteroidota</taxon>
        <taxon>Bacteroidia</taxon>
        <taxon>Bacteroidales</taxon>
        <taxon>Bacteroidaceae</taxon>
        <taxon>Bacteroides</taxon>
    </lineage>
</organism>
<accession>B3CHA7</accession>
<dbReference type="InterPro" id="IPR000836">
    <property type="entry name" value="PRTase_dom"/>
</dbReference>
<dbReference type="EMBL" id="ABJL02000008">
    <property type="protein sequence ID" value="EDV05520.1"/>
    <property type="molecule type" value="Genomic_DNA"/>
</dbReference>
<comment type="caution">
    <text evidence="1">The sequence shown here is derived from an EMBL/GenBank/DDBJ whole genome shotgun (WGS) entry which is preliminary data.</text>
</comment>
<reference evidence="1 2" key="1">
    <citation type="submission" date="2008-04" db="EMBL/GenBank/DDBJ databases">
        <title>Draft genome sequence of Bacteroides intestinalis (DSM 17393).</title>
        <authorList>
            <person name="Sudarsanam P."/>
            <person name="Ley R."/>
            <person name="Guruge J."/>
            <person name="Turnbaugh P.J."/>
            <person name="Mahowald M."/>
            <person name="Liep D."/>
            <person name="Gordon J."/>
        </authorList>
    </citation>
    <scope>NUCLEOTIDE SEQUENCE [LARGE SCALE GENOMIC DNA]</scope>
    <source>
        <strain evidence="1 2">DSM 17393</strain>
    </source>
</reference>
<sequence>MSICQSFDWYIVSKDTFNDHLIIGIGLSDKESINGELYRVQDETTLTLWRDILHFTFESDFVRRFFPYNTHFKGKMRIDGALCFYIHDYYPTRCKDISVSDRKTSNLVFRFKEGRQAALVAKIFSLCIARMPFFKEKAANAVLIPIPAATRERNITRFARFCSLLSRRLKVVDGFRATWIKEDREQMKGTHGQDKLSNLIFHPDYFKGRDVFLIDDIISSGENFTQMKRKLIQLGAKSVTGLFLGKTIKSENQK</sequence>
<dbReference type="CDD" id="cd06223">
    <property type="entry name" value="PRTases_typeI"/>
    <property type="match status" value="1"/>
</dbReference>
<evidence type="ECO:0000313" key="2">
    <source>
        <dbReference type="Proteomes" id="UP000004596"/>
    </source>
</evidence>
<dbReference type="STRING" id="471870.BACINT_04668"/>
<name>B3CHA7_9BACE</name>
<dbReference type="Gene3D" id="3.40.50.2020">
    <property type="match status" value="1"/>
</dbReference>
<dbReference type="SUPFAM" id="SSF53271">
    <property type="entry name" value="PRTase-like"/>
    <property type="match status" value="1"/>
</dbReference>
<dbReference type="eggNOG" id="COG1040">
    <property type="taxonomic scope" value="Bacteria"/>
</dbReference>
<proteinExistence type="predicted"/>
<dbReference type="AlphaFoldDB" id="B3CHA7"/>
<dbReference type="InterPro" id="IPR029057">
    <property type="entry name" value="PRTase-like"/>
</dbReference>